<dbReference type="AlphaFoldDB" id="A0A1I5G3Z3"/>
<evidence type="ECO:0000313" key="3">
    <source>
        <dbReference type="Proteomes" id="UP000183413"/>
    </source>
</evidence>
<proteinExistence type="predicted"/>
<feature type="region of interest" description="Disordered" evidence="1">
    <location>
        <begin position="1"/>
        <end position="30"/>
    </location>
</feature>
<feature type="compositionally biased region" description="Polar residues" evidence="1">
    <location>
        <begin position="1"/>
        <end position="28"/>
    </location>
</feature>
<protein>
    <submittedName>
        <fullName evidence="2">Uncharacterized protein</fullName>
    </submittedName>
</protein>
<gene>
    <name evidence="2" type="ORF">SAMN04489713_10523</name>
</gene>
<evidence type="ECO:0000256" key="1">
    <source>
        <dbReference type="SAM" id="MobiDB-lite"/>
    </source>
</evidence>
<keyword evidence="3" id="KW-1185">Reference proteome</keyword>
<sequence length="65" mass="6339">MACGSENSFARPGSANQADSPVSHSETGTPLAAAAAATVNAWLQRSGASAPAVTLITSGRAIVAL</sequence>
<dbReference type="STRING" id="1993.SAMN04489713_10523"/>
<dbReference type="Proteomes" id="UP000183413">
    <property type="component" value="Unassembled WGS sequence"/>
</dbReference>
<dbReference type="InParanoid" id="A0A1I5G3Z3"/>
<name>A0A1I5G3Z3_9ACTN</name>
<reference evidence="2 3" key="1">
    <citation type="submission" date="2016-10" db="EMBL/GenBank/DDBJ databases">
        <authorList>
            <person name="de Groot N.N."/>
        </authorList>
    </citation>
    <scope>NUCLEOTIDE SEQUENCE [LARGE SCALE GENOMIC DNA]</scope>
    <source>
        <strain evidence="2 3">DSM 43067</strain>
    </source>
</reference>
<evidence type="ECO:0000313" key="2">
    <source>
        <dbReference type="EMBL" id="SFO30694.1"/>
    </source>
</evidence>
<accession>A0A1I5G3Z3</accession>
<dbReference type="EMBL" id="FOVH01000005">
    <property type="protein sequence ID" value="SFO30694.1"/>
    <property type="molecule type" value="Genomic_DNA"/>
</dbReference>
<organism evidence="2 3">
    <name type="scientific">Actinomadura madurae</name>
    <dbReference type="NCBI Taxonomy" id="1993"/>
    <lineage>
        <taxon>Bacteria</taxon>
        <taxon>Bacillati</taxon>
        <taxon>Actinomycetota</taxon>
        <taxon>Actinomycetes</taxon>
        <taxon>Streptosporangiales</taxon>
        <taxon>Thermomonosporaceae</taxon>
        <taxon>Actinomadura</taxon>
    </lineage>
</organism>